<dbReference type="AlphaFoldDB" id="A0A1B0QHB6"/>
<keyword evidence="9 17" id="KW-0249">Electron transport</keyword>
<dbReference type="Pfam" id="PF00420">
    <property type="entry name" value="Oxidored_q2"/>
    <property type="match status" value="1"/>
</dbReference>
<evidence type="ECO:0000256" key="6">
    <source>
        <dbReference type="ARBA" id="ARBA00022660"/>
    </source>
</evidence>
<dbReference type="Gene3D" id="1.10.287.3510">
    <property type="match status" value="1"/>
</dbReference>
<evidence type="ECO:0000256" key="9">
    <source>
        <dbReference type="ARBA" id="ARBA00022982"/>
    </source>
</evidence>
<keyword evidence="6 17" id="KW-0679">Respiratory chain</keyword>
<gene>
    <name evidence="18" type="primary">ND4L</name>
</gene>
<evidence type="ECO:0000256" key="3">
    <source>
        <dbReference type="ARBA" id="ARBA00012944"/>
    </source>
</evidence>
<geneLocation type="mitochondrion" evidence="18"/>
<keyword evidence="14 17" id="KW-0472">Membrane</keyword>
<keyword evidence="17" id="KW-0999">Mitochondrion inner membrane</keyword>
<evidence type="ECO:0000256" key="5">
    <source>
        <dbReference type="ARBA" id="ARBA00022448"/>
    </source>
</evidence>
<dbReference type="GO" id="GO:0042773">
    <property type="term" value="P:ATP synthesis coupled electron transport"/>
    <property type="evidence" value="ECO:0007669"/>
    <property type="project" value="UniProtKB-UniRule"/>
</dbReference>
<organism evidence="18">
    <name type="scientific">Physignathus cocincinus</name>
    <name type="common">Chinese water dragon</name>
    <dbReference type="NCBI Taxonomy" id="52200"/>
    <lineage>
        <taxon>Eukaryota</taxon>
        <taxon>Metazoa</taxon>
        <taxon>Chordata</taxon>
        <taxon>Craniata</taxon>
        <taxon>Vertebrata</taxon>
        <taxon>Euteleostomi</taxon>
        <taxon>Lepidosauria</taxon>
        <taxon>Squamata</taxon>
        <taxon>Bifurcata</taxon>
        <taxon>Unidentata</taxon>
        <taxon>Episquamata</taxon>
        <taxon>Toxicofera</taxon>
        <taxon>Iguania</taxon>
        <taxon>Acrodonta</taxon>
        <taxon>Agamidae</taxon>
        <taxon>Amphibolurinae</taxon>
        <taxon>Physignathus</taxon>
    </lineage>
</organism>
<proteinExistence type="inferred from homology"/>
<keyword evidence="10 17" id="KW-1133">Transmembrane helix</keyword>
<dbReference type="EC" id="7.1.1.2" evidence="3 17"/>
<dbReference type="GO" id="GO:0030964">
    <property type="term" value="C:NADH dehydrogenase complex"/>
    <property type="evidence" value="ECO:0007669"/>
    <property type="project" value="TreeGrafter"/>
</dbReference>
<evidence type="ECO:0000256" key="15">
    <source>
        <dbReference type="ARBA" id="ARBA00043911"/>
    </source>
</evidence>
<evidence type="ECO:0000256" key="12">
    <source>
        <dbReference type="ARBA" id="ARBA00023075"/>
    </source>
</evidence>
<keyword evidence="13 17" id="KW-0496">Mitochondrion</keyword>
<evidence type="ECO:0000313" key="18">
    <source>
        <dbReference type="EMBL" id="AJD00127.1"/>
    </source>
</evidence>
<keyword evidence="12 17" id="KW-0830">Ubiquinone</keyword>
<evidence type="ECO:0000256" key="11">
    <source>
        <dbReference type="ARBA" id="ARBA00023027"/>
    </source>
</evidence>
<dbReference type="PANTHER" id="PTHR11434">
    <property type="entry name" value="NADH-UBIQUINONE OXIDOREDUCTASE SUBUNIT ND4L"/>
    <property type="match status" value="1"/>
</dbReference>
<evidence type="ECO:0000256" key="2">
    <source>
        <dbReference type="ARBA" id="ARBA00010519"/>
    </source>
</evidence>
<dbReference type="GO" id="GO:0005743">
    <property type="term" value="C:mitochondrial inner membrane"/>
    <property type="evidence" value="ECO:0007669"/>
    <property type="project" value="UniProtKB-SubCell"/>
</dbReference>
<accession>A0A1B0QHB6</accession>
<dbReference type="PANTHER" id="PTHR11434:SF0">
    <property type="entry name" value="NADH-UBIQUINONE OXIDOREDUCTASE CHAIN 4L"/>
    <property type="match status" value="1"/>
</dbReference>
<name>A0A1B0QHB6_PHYCN</name>
<evidence type="ECO:0000256" key="17">
    <source>
        <dbReference type="RuleBase" id="RU004419"/>
    </source>
</evidence>
<evidence type="ECO:0000256" key="8">
    <source>
        <dbReference type="ARBA" id="ARBA00022967"/>
    </source>
</evidence>
<keyword evidence="8 17" id="KW-1278">Translocase</keyword>
<evidence type="ECO:0000256" key="1">
    <source>
        <dbReference type="ARBA" id="ARBA00004225"/>
    </source>
</evidence>
<evidence type="ECO:0000256" key="13">
    <source>
        <dbReference type="ARBA" id="ARBA00023128"/>
    </source>
</evidence>
<keyword evidence="7 17" id="KW-0812">Transmembrane</keyword>
<comment type="catalytic activity">
    <reaction evidence="16">
        <text>a ubiquinone + NADH + 5 H(+)(in) = a ubiquinol + NAD(+) + 4 H(+)(out)</text>
        <dbReference type="Rhea" id="RHEA:29091"/>
        <dbReference type="Rhea" id="RHEA-COMP:9565"/>
        <dbReference type="Rhea" id="RHEA-COMP:9566"/>
        <dbReference type="ChEBI" id="CHEBI:15378"/>
        <dbReference type="ChEBI" id="CHEBI:16389"/>
        <dbReference type="ChEBI" id="CHEBI:17976"/>
        <dbReference type="ChEBI" id="CHEBI:57540"/>
        <dbReference type="ChEBI" id="CHEBI:57945"/>
        <dbReference type="EC" id="7.1.1.2"/>
    </reaction>
    <physiologicalReaction direction="left-to-right" evidence="16">
        <dbReference type="Rhea" id="RHEA:29092"/>
    </physiologicalReaction>
</comment>
<comment type="function">
    <text evidence="15">Core subunit of the mitochondrial membrane respiratory chain NADH dehydrogenase (Complex I) which catalyzes electron transfer from NADH through the respiratory chain, using ubiquinone as an electron acceptor. Part of the enzyme membrane arm which is embedded in the lipid bilayer and involved in proton translocation.</text>
</comment>
<evidence type="ECO:0000256" key="16">
    <source>
        <dbReference type="ARBA" id="ARBA00048769"/>
    </source>
</evidence>
<protein>
    <recommendedName>
        <fullName evidence="4 17">NADH-ubiquinone oxidoreductase chain 4L</fullName>
        <ecNumber evidence="3 17">7.1.1.2</ecNumber>
    </recommendedName>
</protein>
<feature type="transmembrane region" description="Helical" evidence="17">
    <location>
        <begin position="59"/>
        <end position="79"/>
    </location>
</feature>
<evidence type="ECO:0000256" key="14">
    <source>
        <dbReference type="ARBA" id="ARBA00023136"/>
    </source>
</evidence>
<evidence type="ECO:0000256" key="7">
    <source>
        <dbReference type="ARBA" id="ARBA00022692"/>
    </source>
</evidence>
<dbReference type="GO" id="GO:0016651">
    <property type="term" value="F:oxidoreductase activity, acting on NAD(P)H"/>
    <property type="evidence" value="ECO:0007669"/>
    <property type="project" value="InterPro"/>
</dbReference>
<comment type="subcellular location">
    <subcellularLocation>
        <location evidence="17">Mitochondrion inner membrane</location>
        <topology evidence="17">Multi-pass membrane protein</topology>
    </subcellularLocation>
    <subcellularLocation>
        <location evidence="1">Mitochondrion membrane</location>
        <topology evidence="1">Multi-pass membrane protein</topology>
    </subcellularLocation>
</comment>
<dbReference type="InterPro" id="IPR039428">
    <property type="entry name" value="NUOK/Mnh_C1-like"/>
</dbReference>
<comment type="similarity">
    <text evidence="2 17">Belongs to the complex I subunit 4L family.</text>
</comment>
<dbReference type="InterPro" id="IPR001133">
    <property type="entry name" value="NADH_UbQ_OxRdtase_chain4L/K"/>
</dbReference>
<feature type="transmembrane region" description="Helical" evidence="17">
    <location>
        <begin position="6"/>
        <end position="22"/>
    </location>
</feature>
<reference evidence="18" key="1">
    <citation type="submission" date="2014-08" db="EMBL/GenBank/DDBJ databases">
        <authorList>
            <person name="Edwards T."/>
        </authorList>
    </citation>
    <scope>NUCLEOTIDE SEQUENCE</scope>
</reference>
<dbReference type="GO" id="GO:0008137">
    <property type="term" value="F:NADH dehydrogenase (ubiquinone) activity"/>
    <property type="evidence" value="ECO:0007669"/>
    <property type="project" value="UniProtKB-EC"/>
</dbReference>
<evidence type="ECO:0000256" key="10">
    <source>
        <dbReference type="ARBA" id="ARBA00022989"/>
    </source>
</evidence>
<sequence>MLAAYPMLLITFSLALTGTIMNRTHMMSMLLGIEAMTLTLFMIMTTLSADSPNTTATPIILITVAACEASAGLTLLTLSSKKNTNDHMKNLNLLQC</sequence>
<keyword evidence="11 17" id="KW-0520">NAD</keyword>
<keyword evidence="5 17" id="KW-0813">Transport</keyword>
<evidence type="ECO:0000256" key="4">
    <source>
        <dbReference type="ARBA" id="ARBA00016612"/>
    </source>
</evidence>
<dbReference type="EMBL" id="KM272197">
    <property type="protein sequence ID" value="AJD00127.1"/>
    <property type="molecule type" value="Genomic_DNA"/>
</dbReference>
<feature type="transmembrane region" description="Helical" evidence="17">
    <location>
        <begin position="29"/>
        <end position="47"/>
    </location>
</feature>